<dbReference type="PANTHER" id="PTHR24161:SF121">
    <property type="entry name" value="M-PHASE PHOSPHOPROTEIN 8"/>
    <property type="match status" value="1"/>
</dbReference>
<evidence type="ECO:0000256" key="2">
    <source>
        <dbReference type="PROSITE-ProRule" id="PRU00023"/>
    </source>
</evidence>
<feature type="repeat" description="ANK" evidence="2">
    <location>
        <begin position="124"/>
        <end position="157"/>
    </location>
</feature>
<evidence type="ECO:0000256" key="1">
    <source>
        <dbReference type="ARBA" id="ARBA00022737"/>
    </source>
</evidence>
<dbReference type="STRING" id="1125725.HMPREF1325_1842"/>
<dbReference type="Proteomes" id="UP000016412">
    <property type="component" value="Unassembled WGS sequence"/>
</dbReference>
<keyword evidence="1" id="KW-0677">Repeat</keyword>
<dbReference type="OrthoDB" id="341379at2"/>
<evidence type="ECO:0000313" key="4">
    <source>
        <dbReference type="EMBL" id="ERF61945.1"/>
    </source>
</evidence>
<evidence type="ECO:0000256" key="3">
    <source>
        <dbReference type="SAM" id="SignalP"/>
    </source>
</evidence>
<dbReference type="eggNOG" id="COG0666">
    <property type="taxonomic scope" value="Bacteria"/>
</dbReference>
<dbReference type="PROSITE" id="PS50297">
    <property type="entry name" value="ANK_REP_REGION"/>
    <property type="match status" value="1"/>
</dbReference>
<dbReference type="PATRIC" id="fig|1125725.3.peg.98"/>
<dbReference type="AlphaFoldDB" id="U1GVJ8"/>
<dbReference type="SMART" id="SM00248">
    <property type="entry name" value="ANK"/>
    <property type="match status" value="7"/>
</dbReference>
<feature type="signal peptide" evidence="3">
    <location>
        <begin position="1"/>
        <end position="18"/>
    </location>
</feature>
<feature type="repeat" description="ANK" evidence="2">
    <location>
        <begin position="226"/>
        <end position="259"/>
    </location>
</feature>
<sequence>MKYKIVCVLFFVSIAVFAQSWEDPFFTALERKSLEEIKELVVQGTDVNKQDYAGCFPLEYAIRCRCGVEILQYLIDQGANINPKIDSVSSLPPLLRAVDMDDASLETIKLLVKHGADIAAIDHNGYTIMMLAADHSGNAPIIEFLIRERADIQAKEKNGQTALHFAANRQEPDVIKLLVQAGADINAQTKDGDTPLMKSIDTPASEHNTAETLIKLGAKVNLQNQKGMTALMYACKQNRYIDTIQLLLDYKANSTLEDVTGRTALDYFDVNKNKFVRENPIRKRLKEAI</sequence>
<dbReference type="Pfam" id="PF00023">
    <property type="entry name" value="Ank"/>
    <property type="match status" value="2"/>
</dbReference>
<dbReference type="PROSITE" id="PS50088">
    <property type="entry name" value="ANK_REPEAT"/>
    <property type="match status" value="5"/>
</dbReference>
<proteinExistence type="predicted"/>
<dbReference type="SUPFAM" id="SSF48403">
    <property type="entry name" value="Ankyrin repeat"/>
    <property type="match status" value="1"/>
</dbReference>
<dbReference type="RefSeq" id="WP_021329209.1">
    <property type="nucleotide sequence ID" value="NZ_AUZJ01000002.1"/>
</dbReference>
<gene>
    <name evidence="5" type="ORF">HMPREF0860_1054</name>
    <name evidence="4" type="ORF">HMPREF1325_1842</name>
</gene>
<keyword evidence="7" id="KW-1185">Reference proteome</keyword>
<dbReference type="Pfam" id="PF12796">
    <property type="entry name" value="Ank_2"/>
    <property type="match status" value="1"/>
</dbReference>
<evidence type="ECO:0000313" key="5">
    <source>
        <dbReference type="EMBL" id="ERK00386.1"/>
    </source>
</evidence>
<dbReference type="Gene3D" id="1.25.40.20">
    <property type="entry name" value="Ankyrin repeat-containing domain"/>
    <property type="match status" value="1"/>
</dbReference>
<name>U1GVJ8_TRESO</name>
<accession>U1GVJ8</accession>
<dbReference type="EMBL" id="AUZJ01000002">
    <property type="protein sequence ID" value="ERF61945.1"/>
    <property type="molecule type" value="Genomic_DNA"/>
</dbReference>
<feature type="repeat" description="ANK" evidence="2">
    <location>
        <begin position="191"/>
        <end position="225"/>
    </location>
</feature>
<dbReference type="PANTHER" id="PTHR24161">
    <property type="entry name" value="ANK_REP_REGION DOMAIN-CONTAINING PROTEIN-RELATED"/>
    <property type="match status" value="1"/>
</dbReference>
<feature type="repeat" description="ANK" evidence="2">
    <location>
        <begin position="158"/>
        <end position="190"/>
    </location>
</feature>
<evidence type="ECO:0000313" key="7">
    <source>
        <dbReference type="Proteomes" id="UP000016646"/>
    </source>
</evidence>
<dbReference type="Proteomes" id="UP000016646">
    <property type="component" value="Unassembled WGS sequence"/>
</dbReference>
<dbReference type="InterPro" id="IPR036770">
    <property type="entry name" value="Ankyrin_rpt-contain_sf"/>
</dbReference>
<keyword evidence="3" id="KW-0732">Signal</keyword>
<dbReference type="InterPro" id="IPR002110">
    <property type="entry name" value="Ankyrin_rpt"/>
</dbReference>
<organism evidence="4 6">
    <name type="scientific">Treponema socranskii subsp. socranskii VPI DR56BR1116 = ATCC 35536</name>
    <dbReference type="NCBI Taxonomy" id="1125725"/>
    <lineage>
        <taxon>Bacteria</taxon>
        <taxon>Pseudomonadati</taxon>
        <taxon>Spirochaetota</taxon>
        <taxon>Spirochaetia</taxon>
        <taxon>Spirochaetales</taxon>
        <taxon>Treponemataceae</taxon>
        <taxon>Treponema</taxon>
    </lineage>
</organism>
<keyword evidence="2" id="KW-0040">ANK repeat</keyword>
<protein>
    <submittedName>
        <fullName evidence="4">Ankyrin repeat protein</fullName>
    </submittedName>
</protein>
<dbReference type="EMBL" id="AVQI01000067">
    <property type="protein sequence ID" value="ERK00386.1"/>
    <property type="molecule type" value="Genomic_DNA"/>
</dbReference>
<reference evidence="6 7" key="1">
    <citation type="submission" date="2013-08" db="EMBL/GenBank/DDBJ databases">
        <authorList>
            <person name="Durkin A.S."/>
            <person name="Haft D.R."/>
            <person name="McCorrison J."/>
            <person name="Torralba M."/>
            <person name="Gillis M."/>
            <person name="Haft D.H."/>
            <person name="Methe B."/>
            <person name="Sutton G."/>
            <person name="Nelson K.E."/>
        </authorList>
    </citation>
    <scope>NUCLEOTIDE SEQUENCE [LARGE SCALE GENOMIC DNA]</scope>
    <source>
        <strain evidence="5 7">ATCC 35536</strain>
        <strain evidence="4 6">VPI DR56BR1116</strain>
    </source>
</reference>
<comment type="caution">
    <text evidence="4">The sequence shown here is derived from an EMBL/GenBank/DDBJ whole genome shotgun (WGS) entry which is preliminary data.</text>
</comment>
<evidence type="ECO:0000313" key="6">
    <source>
        <dbReference type="Proteomes" id="UP000016412"/>
    </source>
</evidence>
<feature type="repeat" description="ANK" evidence="2">
    <location>
        <begin position="89"/>
        <end position="123"/>
    </location>
</feature>
<feature type="chain" id="PRO_5004612110" evidence="3">
    <location>
        <begin position="19"/>
        <end position="289"/>
    </location>
</feature>